<dbReference type="Proteomes" id="UP000078454">
    <property type="component" value="Unassembled WGS sequence"/>
</dbReference>
<dbReference type="InterPro" id="IPR000873">
    <property type="entry name" value="AMP-dep_synth/lig_dom"/>
</dbReference>
<accession>A0A198A9E3</accession>
<dbReference type="EMBL" id="LYPB01000070">
    <property type="protein sequence ID" value="OAS17725.1"/>
    <property type="molecule type" value="Genomic_DNA"/>
</dbReference>
<dbReference type="InterPro" id="IPR045851">
    <property type="entry name" value="AMP-bd_C_sf"/>
</dbReference>
<dbReference type="Pfam" id="PF00501">
    <property type="entry name" value="AMP-binding"/>
    <property type="match status" value="1"/>
</dbReference>
<sequence length="446" mass="50208">MSIGWLLDKMSDFADREAMVFIDNSVTFGRLLEDYTNWKDIIIERQISSGEVILLEGDYSPVVSGAILALIANGNVIVPVSVNVRHRLQELYQIAQVNKSIHFDGDSYRIANHERSAHTGLLEQFLLKGQAGMILFTSGTTGAPKAILHDISQLLERYKVSRDTLRTLSFLLFDHIGGINTLFHTLANGGTIIVPPSRSPSEICALIEKHHVELLPTSPSFLNMLLMTRAYKQFDMSSLRVISYGTEVMPDYTLQQLNSEFPHIQMRQTYGLSELGIMRAKSKHSGSPWLKIGGEGIETKIVDGVLHIRSQTAMVGYLNAPSPFDKEGWFNTQDQVSVDGEYMRIFGRCSEIINVGGRKVYPVEVEEVLLQMGEVWDVTVKGEPSSLLGHVVTAVVNTELLIDAKELKQRIRAFCQDKLEDYQVPVKVYIQEKELYSERFKKLRKA</sequence>
<evidence type="ECO:0000259" key="3">
    <source>
        <dbReference type="Pfam" id="PF13193"/>
    </source>
</evidence>
<dbReference type="PANTHER" id="PTHR43201">
    <property type="entry name" value="ACYL-COA SYNTHETASE"/>
    <property type="match status" value="1"/>
</dbReference>
<proteinExistence type="inferred from homology"/>
<comment type="caution">
    <text evidence="4">The sequence shown here is derived from an EMBL/GenBank/DDBJ whole genome shotgun (WGS) entry which is preliminary data.</text>
</comment>
<dbReference type="InterPro" id="IPR042099">
    <property type="entry name" value="ANL_N_sf"/>
</dbReference>
<dbReference type="GO" id="GO:0031956">
    <property type="term" value="F:medium-chain fatty acid-CoA ligase activity"/>
    <property type="evidence" value="ECO:0007669"/>
    <property type="project" value="TreeGrafter"/>
</dbReference>
<evidence type="ECO:0000313" key="5">
    <source>
        <dbReference type="Proteomes" id="UP000078454"/>
    </source>
</evidence>
<dbReference type="SUPFAM" id="SSF56801">
    <property type="entry name" value="Acetyl-CoA synthetase-like"/>
    <property type="match status" value="1"/>
</dbReference>
<dbReference type="CDD" id="cd04433">
    <property type="entry name" value="AFD_class_I"/>
    <property type="match status" value="1"/>
</dbReference>
<evidence type="ECO:0000313" key="4">
    <source>
        <dbReference type="EMBL" id="OAS17725.1"/>
    </source>
</evidence>
<dbReference type="STRING" id="1850517.A8708_14625"/>
<evidence type="ECO:0000256" key="1">
    <source>
        <dbReference type="ARBA" id="ARBA00006432"/>
    </source>
</evidence>
<name>A0A198A9E3_9BACL</name>
<dbReference type="PROSITE" id="PS00455">
    <property type="entry name" value="AMP_BINDING"/>
    <property type="match status" value="1"/>
</dbReference>
<comment type="similarity">
    <text evidence="1">Belongs to the ATP-dependent AMP-binding enzyme family.</text>
</comment>
<dbReference type="InterPro" id="IPR025110">
    <property type="entry name" value="AMP-bd_C"/>
</dbReference>
<dbReference type="RefSeq" id="WP_068665304.1">
    <property type="nucleotide sequence ID" value="NZ_LYPB01000070.1"/>
</dbReference>
<dbReference type="Gene3D" id="3.30.300.30">
    <property type="match status" value="1"/>
</dbReference>
<dbReference type="InterPro" id="IPR020845">
    <property type="entry name" value="AMP-binding_CS"/>
</dbReference>
<feature type="domain" description="AMP-dependent synthetase/ligase" evidence="2">
    <location>
        <begin position="133"/>
        <end position="280"/>
    </location>
</feature>
<keyword evidence="5" id="KW-1185">Reference proteome</keyword>
<dbReference type="Pfam" id="PF13193">
    <property type="entry name" value="AMP-binding_C"/>
    <property type="match status" value="1"/>
</dbReference>
<protein>
    <submittedName>
        <fullName evidence="4">AMP-dependent synthetase</fullName>
    </submittedName>
</protein>
<gene>
    <name evidence="4" type="ORF">A8708_14625</name>
</gene>
<dbReference type="Gene3D" id="3.40.50.12780">
    <property type="entry name" value="N-terminal domain of ligase-like"/>
    <property type="match status" value="1"/>
</dbReference>
<reference evidence="4 5" key="1">
    <citation type="submission" date="2016-05" db="EMBL/GenBank/DDBJ databases">
        <title>Paenibacillus sp. 1ZS3-15 nov., isolated from the rhizosphere soil.</title>
        <authorList>
            <person name="Zhang X.X."/>
            <person name="Zhang J."/>
        </authorList>
    </citation>
    <scope>NUCLEOTIDE SEQUENCE [LARGE SCALE GENOMIC DNA]</scope>
    <source>
        <strain evidence="4 5">1ZS3-15</strain>
    </source>
</reference>
<dbReference type="AlphaFoldDB" id="A0A198A9E3"/>
<dbReference type="PANTHER" id="PTHR43201:SF8">
    <property type="entry name" value="ACYL-COA SYNTHETASE FAMILY MEMBER 3"/>
    <property type="match status" value="1"/>
</dbReference>
<dbReference type="OrthoDB" id="9803968at2"/>
<evidence type="ECO:0000259" key="2">
    <source>
        <dbReference type="Pfam" id="PF00501"/>
    </source>
</evidence>
<dbReference type="GO" id="GO:0006631">
    <property type="term" value="P:fatty acid metabolic process"/>
    <property type="evidence" value="ECO:0007669"/>
    <property type="project" value="TreeGrafter"/>
</dbReference>
<feature type="domain" description="AMP-binding enzyme C-terminal" evidence="3">
    <location>
        <begin position="364"/>
        <end position="432"/>
    </location>
</feature>
<organism evidence="4 5">
    <name type="scientific">Paenibacillus oryzisoli</name>
    <dbReference type="NCBI Taxonomy" id="1850517"/>
    <lineage>
        <taxon>Bacteria</taxon>
        <taxon>Bacillati</taxon>
        <taxon>Bacillota</taxon>
        <taxon>Bacilli</taxon>
        <taxon>Bacillales</taxon>
        <taxon>Paenibacillaceae</taxon>
        <taxon>Paenibacillus</taxon>
    </lineage>
</organism>